<name>A0A210QHU9_MIZYE</name>
<keyword evidence="1" id="KW-0812">Transmembrane</keyword>
<dbReference type="OrthoDB" id="40902at2759"/>
<sequence>MSKQYPGHVLFLNHFKRTSMNTVISAVFGFVLCLLVQNLFYTVPTMVTPTCPTVDKADVDRITSGRSYTDPDFSDCQDNKHPGYIPRYPRRRCASNNTYTDFGGTMTAKQTARVNTCVLNFESDKKRELDLAIHDPSIRWSSHRYLNKSSFVIEAGGHNGLDVQELNSRYQPGTYVVLEPVKKFFHVLTKKFVSSPNVVVYNFGIDVSDGVFYMNDENNDAASIFDKEQNKNNTESRIVNATIFFEKMSVRKNDVDLITLNCEGCEYAVLDLLLSTDYIRHFRNIQFQPHNTQGICYSVQRYCWYQELLRKTHRLTFQYKFIWESWSRI</sequence>
<dbReference type="Gene3D" id="3.40.50.150">
    <property type="entry name" value="Vaccinia Virus protein VP39"/>
    <property type="match status" value="1"/>
</dbReference>
<dbReference type="AlphaFoldDB" id="A0A210QHU9"/>
<evidence type="ECO:0000313" key="3">
    <source>
        <dbReference type="Proteomes" id="UP000242188"/>
    </source>
</evidence>
<feature type="transmembrane region" description="Helical" evidence="1">
    <location>
        <begin position="21"/>
        <end position="41"/>
    </location>
</feature>
<reference evidence="2 3" key="1">
    <citation type="journal article" date="2017" name="Nat. Ecol. Evol.">
        <title>Scallop genome provides insights into evolution of bilaterian karyotype and development.</title>
        <authorList>
            <person name="Wang S."/>
            <person name="Zhang J."/>
            <person name="Jiao W."/>
            <person name="Li J."/>
            <person name="Xun X."/>
            <person name="Sun Y."/>
            <person name="Guo X."/>
            <person name="Huan P."/>
            <person name="Dong B."/>
            <person name="Zhang L."/>
            <person name="Hu X."/>
            <person name="Sun X."/>
            <person name="Wang J."/>
            <person name="Zhao C."/>
            <person name="Wang Y."/>
            <person name="Wang D."/>
            <person name="Huang X."/>
            <person name="Wang R."/>
            <person name="Lv J."/>
            <person name="Li Y."/>
            <person name="Zhang Z."/>
            <person name="Liu B."/>
            <person name="Lu W."/>
            <person name="Hui Y."/>
            <person name="Liang J."/>
            <person name="Zhou Z."/>
            <person name="Hou R."/>
            <person name="Li X."/>
            <person name="Liu Y."/>
            <person name="Li H."/>
            <person name="Ning X."/>
            <person name="Lin Y."/>
            <person name="Zhao L."/>
            <person name="Xing Q."/>
            <person name="Dou J."/>
            <person name="Li Y."/>
            <person name="Mao J."/>
            <person name="Guo H."/>
            <person name="Dou H."/>
            <person name="Li T."/>
            <person name="Mu C."/>
            <person name="Jiang W."/>
            <person name="Fu Q."/>
            <person name="Fu X."/>
            <person name="Miao Y."/>
            <person name="Liu J."/>
            <person name="Yu Q."/>
            <person name="Li R."/>
            <person name="Liao H."/>
            <person name="Li X."/>
            <person name="Kong Y."/>
            <person name="Jiang Z."/>
            <person name="Chourrout D."/>
            <person name="Li R."/>
            <person name="Bao Z."/>
        </authorList>
    </citation>
    <scope>NUCLEOTIDE SEQUENCE [LARGE SCALE GENOMIC DNA]</scope>
    <source>
        <strain evidence="2 3">PY_sf001</strain>
    </source>
</reference>
<comment type="caution">
    <text evidence="2">The sequence shown here is derived from an EMBL/GenBank/DDBJ whole genome shotgun (WGS) entry which is preliminary data.</text>
</comment>
<keyword evidence="3" id="KW-1185">Reference proteome</keyword>
<protein>
    <recommendedName>
        <fullName evidence="4">Methyltransferase FkbM domain-containing protein</fullName>
    </recommendedName>
</protein>
<evidence type="ECO:0000256" key="1">
    <source>
        <dbReference type="SAM" id="Phobius"/>
    </source>
</evidence>
<dbReference type="EMBL" id="NEDP02003628">
    <property type="protein sequence ID" value="OWF48256.1"/>
    <property type="molecule type" value="Genomic_DNA"/>
</dbReference>
<accession>A0A210QHU9</accession>
<dbReference type="InterPro" id="IPR029063">
    <property type="entry name" value="SAM-dependent_MTases_sf"/>
</dbReference>
<gene>
    <name evidence="2" type="ORF">KP79_PYT07363</name>
</gene>
<organism evidence="2 3">
    <name type="scientific">Mizuhopecten yessoensis</name>
    <name type="common">Japanese scallop</name>
    <name type="synonym">Patinopecten yessoensis</name>
    <dbReference type="NCBI Taxonomy" id="6573"/>
    <lineage>
        <taxon>Eukaryota</taxon>
        <taxon>Metazoa</taxon>
        <taxon>Spiralia</taxon>
        <taxon>Lophotrochozoa</taxon>
        <taxon>Mollusca</taxon>
        <taxon>Bivalvia</taxon>
        <taxon>Autobranchia</taxon>
        <taxon>Pteriomorphia</taxon>
        <taxon>Pectinida</taxon>
        <taxon>Pectinoidea</taxon>
        <taxon>Pectinidae</taxon>
        <taxon>Mizuhopecten</taxon>
    </lineage>
</organism>
<evidence type="ECO:0008006" key="4">
    <source>
        <dbReference type="Google" id="ProtNLM"/>
    </source>
</evidence>
<keyword evidence="1" id="KW-0472">Membrane</keyword>
<dbReference type="SUPFAM" id="SSF53335">
    <property type="entry name" value="S-adenosyl-L-methionine-dependent methyltransferases"/>
    <property type="match status" value="1"/>
</dbReference>
<keyword evidence="1" id="KW-1133">Transmembrane helix</keyword>
<dbReference type="Proteomes" id="UP000242188">
    <property type="component" value="Unassembled WGS sequence"/>
</dbReference>
<proteinExistence type="predicted"/>
<evidence type="ECO:0000313" key="2">
    <source>
        <dbReference type="EMBL" id="OWF48256.1"/>
    </source>
</evidence>